<dbReference type="Pfam" id="PF12796">
    <property type="entry name" value="Ank_2"/>
    <property type="match status" value="3"/>
</dbReference>
<sequence>MEQSLRDAAQQGNIDALYASIRADVNVLDRIDKLPFVETPLHVAASAGHTRFASEIMRLKPSFSRKRNEDGFTPMHLALQNDQTEVVRQLLDVDEDLARVQGRGGVTPLHYVTQIGNLHLLAEFGKVCPMSIKDVTIRGETALHIALNNDQLDAFHLLVGWLQRITFVDASSLWEKKLLNWKDEEGKTLFLIAIMKTLPLQASDPYSWFFVVRQLLDARVDTDAKNLQGVTALDILEGQAQVGNNNDEIWDMLASSDLPRNMENNAVDLRDAAQQGSVDTLYRLIHNDANVLDRIDDIPFVETPLHIAASAGHTYFALEIMKLKSSFAKKLNKDGFTPVHLALQNKQTQLVLRLVDVDKELVRVKGRDCVTPLHSTAQLGNLDLLAKFLEVCPESIKDVTIRKETALHIALKYDMFDAFQLILKWLQQALFKDASSWEKKLIYWQDEKGNTLMHVAVTKNQTKVVQWLLDSEPLKTLIVDMVVDRGLLNGERKNFGGETVFDIMERRKKEMWGVEYRRHQITDERRNALLVVAALLATVTYQAALLSPISPISIQPPNQDQKPNQFNCTVPPINATGANHFNCIASQRHPGGPILYIMRHKLSSIWYSI</sequence>
<reference evidence="2 3" key="1">
    <citation type="submission" date="2019-06" db="EMBL/GenBank/DDBJ databases">
        <title>A chromosomal-level reference genome of Carpinus fangiana (Coryloideae, Betulaceae).</title>
        <authorList>
            <person name="Yang X."/>
            <person name="Wang Z."/>
            <person name="Zhang L."/>
            <person name="Hao G."/>
            <person name="Liu J."/>
            <person name="Yang Y."/>
        </authorList>
    </citation>
    <scope>NUCLEOTIDE SEQUENCE [LARGE SCALE GENOMIC DNA]</scope>
    <source>
        <strain evidence="2">Cfa_2016G</strain>
        <tissue evidence="2">Leaf</tissue>
    </source>
</reference>
<dbReference type="Proteomes" id="UP000327013">
    <property type="component" value="Chromosome 5"/>
</dbReference>
<dbReference type="PANTHER" id="PTHR24128:SF24">
    <property type="entry name" value="ANKYRIN REPEAT PROTEIN"/>
    <property type="match status" value="1"/>
</dbReference>
<evidence type="ECO:0000313" key="2">
    <source>
        <dbReference type="EMBL" id="KAE8055787.1"/>
    </source>
</evidence>
<dbReference type="PROSITE" id="PS50297">
    <property type="entry name" value="ANK_REP_REGION"/>
    <property type="match status" value="1"/>
</dbReference>
<dbReference type="PANTHER" id="PTHR24128">
    <property type="entry name" value="HOMEOBOX PROTEIN WARIAI"/>
    <property type="match status" value="1"/>
</dbReference>
<evidence type="ECO:0000313" key="3">
    <source>
        <dbReference type="Proteomes" id="UP000327013"/>
    </source>
</evidence>
<dbReference type="InterPro" id="IPR002110">
    <property type="entry name" value="Ankyrin_rpt"/>
</dbReference>
<keyword evidence="1" id="KW-0040">ANK repeat</keyword>
<dbReference type="PROSITE" id="PS50088">
    <property type="entry name" value="ANK_REPEAT"/>
    <property type="match status" value="1"/>
</dbReference>
<dbReference type="AlphaFoldDB" id="A0A5N6R7N1"/>
<dbReference type="EMBL" id="CM017325">
    <property type="protein sequence ID" value="KAE8055787.1"/>
    <property type="molecule type" value="Genomic_DNA"/>
</dbReference>
<gene>
    <name evidence="2" type="ORF">FH972_012609</name>
</gene>
<protein>
    <submittedName>
        <fullName evidence="2">Uncharacterized protein</fullName>
    </submittedName>
</protein>
<proteinExistence type="predicted"/>
<dbReference type="Gene3D" id="1.25.40.20">
    <property type="entry name" value="Ankyrin repeat-containing domain"/>
    <property type="match status" value="2"/>
</dbReference>
<dbReference type="OrthoDB" id="674805at2759"/>
<keyword evidence="3" id="KW-1185">Reference proteome</keyword>
<feature type="repeat" description="ANK" evidence="1">
    <location>
        <begin position="70"/>
        <end position="102"/>
    </location>
</feature>
<evidence type="ECO:0000256" key="1">
    <source>
        <dbReference type="PROSITE-ProRule" id="PRU00023"/>
    </source>
</evidence>
<dbReference type="InterPro" id="IPR036770">
    <property type="entry name" value="Ankyrin_rpt-contain_sf"/>
</dbReference>
<dbReference type="SMART" id="SM00248">
    <property type="entry name" value="ANK"/>
    <property type="match status" value="9"/>
</dbReference>
<accession>A0A5N6R7N1</accession>
<dbReference type="SUPFAM" id="SSF48403">
    <property type="entry name" value="Ankyrin repeat"/>
    <property type="match status" value="1"/>
</dbReference>
<organism evidence="2 3">
    <name type="scientific">Carpinus fangiana</name>
    <dbReference type="NCBI Taxonomy" id="176857"/>
    <lineage>
        <taxon>Eukaryota</taxon>
        <taxon>Viridiplantae</taxon>
        <taxon>Streptophyta</taxon>
        <taxon>Embryophyta</taxon>
        <taxon>Tracheophyta</taxon>
        <taxon>Spermatophyta</taxon>
        <taxon>Magnoliopsida</taxon>
        <taxon>eudicotyledons</taxon>
        <taxon>Gunneridae</taxon>
        <taxon>Pentapetalae</taxon>
        <taxon>rosids</taxon>
        <taxon>fabids</taxon>
        <taxon>Fagales</taxon>
        <taxon>Betulaceae</taxon>
        <taxon>Carpinus</taxon>
    </lineage>
</organism>
<name>A0A5N6R7N1_9ROSI</name>